<evidence type="ECO:0000313" key="2">
    <source>
        <dbReference type="EMBL" id="KPH79286.1"/>
    </source>
</evidence>
<dbReference type="PANTHER" id="PTHR33744">
    <property type="entry name" value="CARBOHYDRATE DIACID REGULATOR"/>
    <property type="match status" value="1"/>
</dbReference>
<dbReference type="Gene3D" id="1.10.10.2840">
    <property type="entry name" value="PucR C-terminal helix-turn-helix domain"/>
    <property type="match status" value="1"/>
</dbReference>
<dbReference type="InterPro" id="IPR051448">
    <property type="entry name" value="CdaR-like_regulators"/>
</dbReference>
<organism evidence="2 3">
    <name type="scientific">Oceanobacillus caeni</name>
    <dbReference type="NCBI Taxonomy" id="405946"/>
    <lineage>
        <taxon>Bacteria</taxon>
        <taxon>Bacillati</taxon>
        <taxon>Bacillota</taxon>
        <taxon>Bacilli</taxon>
        <taxon>Bacillales</taxon>
        <taxon>Bacillaceae</taxon>
        <taxon>Oceanobacillus</taxon>
    </lineage>
</organism>
<proteinExistence type="predicted"/>
<dbReference type="InterPro" id="IPR009057">
    <property type="entry name" value="Homeodomain-like_sf"/>
</dbReference>
<protein>
    <recommendedName>
        <fullName evidence="1">PucR C-terminal helix-turn-helix domain-containing protein</fullName>
    </recommendedName>
</protein>
<dbReference type="SUPFAM" id="SSF46689">
    <property type="entry name" value="Homeodomain-like"/>
    <property type="match status" value="1"/>
</dbReference>
<dbReference type="EMBL" id="LGTK01000001">
    <property type="protein sequence ID" value="KPH79286.1"/>
    <property type="molecule type" value="Genomic_DNA"/>
</dbReference>
<dbReference type="InterPro" id="IPR025736">
    <property type="entry name" value="PucR_C-HTH_dom"/>
</dbReference>
<dbReference type="InterPro" id="IPR042070">
    <property type="entry name" value="PucR_C-HTH_sf"/>
</dbReference>
<sequence>MNDLKKIFPSLCYKDEGVNIPEKYSWFITDDHKIIGIDKKELTHKDEEILSAFLTPYHIFIPQPTELEQIWNQRIHTNTNNEYVNTFRFVYFSTKNTPMEPKLFKEAIHNFYTNPVAIMWENDHQGVIIEEKPNISDESISYEQMIDVLMSDLYINIRFCIGPYMNKLERLNDFYTTFIKEANIAFHYTDQSVVTYVDAIPYLLIHQAEKEFLQKTKDMILGELTNDQDLLHSIKVFILSNQNVTTAAKKLHLHRNSLQYRLDKFIDKTGIDVRQFSGAMAVYLAILSMVHKK</sequence>
<accession>A0ABR5MNZ4</accession>
<keyword evidence="3" id="KW-1185">Reference proteome</keyword>
<dbReference type="Pfam" id="PF13556">
    <property type="entry name" value="HTH_30"/>
    <property type="match status" value="1"/>
</dbReference>
<dbReference type="Proteomes" id="UP000037854">
    <property type="component" value="Unassembled WGS sequence"/>
</dbReference>
<feature type="domain" description="PucR C-terminal helix-turn-helix" evidence="1">
    <location>
        <begin position="230"/>
        <end position="286"/>
    </location>
</feature>
<dbReference type="PANTHER" id="PTHR33744:SF15">
    <property type="entry name" value="CARBOHYDRATE DIACID REGULATOR"/>
    <property type="match status" value="1"/>
</dbReference>
<reference evidence="2 3" key="1">
    <citation type="submission" date="2015-07" db="EMBL/GenBank/DDBJ databases">
        <title>High-quality draft genome sequence of Oceanobacillus caeni HM6, a bacillus isolated from a human feces.</title>
        <authorList>
            <person name="Kumar J."/>
            <person name="Verma M.K."/>
            <person name="Pandey R."/>
            <person name="Bhambi M."/>
            <person name="Chauhan N."/>
        </authorList>
    </citation>
    <scope>NUCLEOTIDE SEQUENCE [LARGE SCALE GENOMIC DNA]</scope>
    <source>
        <strain evidence="2 3">HM6</strain>
    </source>
</reference>
<evidence type="ECO:0000313" key="3">
    <source>
        <dbReference type="Proteomes" id="UP000037854"/>
    </source>
</evidence>
<name>A0ABR5MNZ4_9BACI</name>
<evidence type="ECO:0000259" key="1">
    <source>
        <dbReference type="Pfam" id="PF13556"/>
    </source>
</evidence>
<comment type="caution">
    <text evidence="2">The sequence shown here is derived from an EMBL/GenBank/DDBJ whole genome shotgun (WGS) entry which is preliminary data.</text>
</comment>
<gene>
    <name evidence="2" type="ORF">AFL42_00455</name>
</gene>